<reference evidence="2 3" key="1">
    <citation type="submission" date="2016-10" db="EMBL/GenBank/DDBJ databases">
        <authorList>
            <person name="de Groot N.N."/>
        </authorList>
    </citation>
    <scope>NUCLEOTIDE SEQUENCE [LARGE SCALE GENOMIC DNA]</scope>
    <source>
        <strain evidence="2 3">A52C2</strain>
    </source>
</reference>
<keyword evidence="3" id="KW-1185">Reference proteome</keyword>
<dbReference type="PIRSF" id="PIRSF003113">
    <property type="entry name" value="BolA"/>
    <property type="match status" value="1"/>
</dbReference>
<dbReference type="InterPro" id="IPR036065">
    <property type="entry name" value="BolA-like_sf"/>
</dbReference>
<dbReference type="Proteomes" id="UP000199647">
    <property type="component" value="Unassembled WGS sequence"/>
</dbReference>
<dbReference type="SUPFAM" id="SSF82657">
    <property type="entry name" value="BolA-like"/>
    <property type="match status" value="1"/>
</dbReference>
<dbReference type="GO" id="GO:0016226">
    <property type="term" value="P:iron-sulfur cluster assembly"/>
    <property type="evidence" value="ECO:0007669"/>
    <property type="project" value="TreeGrafter"/>
</dbReference>
<gene>
    <name evidence="2" type="ORF">SAMN05216548_10274</name>
</gene>
<organism evidence="2 3">
    <name type="scientific">Faunimonas pinastri</name>
    <dbReference type="NCBI Taxonomy" id="1855383"/>
    <lineage>
        <taxon>Bacteria</taxon>
        <taxon>Pseudomonadati</taxon>
        <taxon>Pseudomonadota</taxon>
        <taxon>Alphaproteobacteria</taxon>
        <taxon>Hyphomicrobiales</taxon>
        <taxon>Afifellaceae</taxon>
        <taxon>Faunimonas</taxon>
    </lineage>
</organism>
<evidence type="ECO:0000313" key="2">
    <source>
        <dbReference type="EMBL" id="SEP97156.1"/>
    </source>
</evidence>
<accession>A0A1H9C7H5</accession>
<dbReference type="PANTHER" id="PTHR46230:SF7">
    <property type="entry name" value="BOLA-LIKE PROTEIN 1"/>
    <property type="match status" value="1"/>
</dbReference>
<dbReference type="PANTHER" id="PTHR46230">
    <property type="match status" value="1"/>
</dbReference>
<name>A0A1H9C7H5_9HYPH</name>
<dbReference type="STRING" id="1855383.SAMN05216548_10274"/>
<sequence>MSIKARIEAKLADALAPEQLDVIDESHLHAGHAGHRPGGETHFRVNIVSTTFAGQSRLERHRTVNRILAEELAGGVHALAVHPSAPGEEARPAGRPS</sequence>
<dbReference type="Pfam" id="PF01722">
    <property type="entry name" value="BolA"/>
    <property type="match status" value="1"/>
</dbReference>
<dbReference type="RefSeq" id="WP_092495261.1">
    <property type="nucleotide sequence ID" value="NZ_FOFG01000002.1"/>
</dbReference>
<comment type="similarity">
    <text evidence="1">Belongs to the BolA/IbaG family.</text>
</comment>
<dbReference type="AlphaFoldDB" id="A0A1H9C7H5"/>
<evidence type="ECO:0000313" key="3">
    <source>
        <dbReference type="Proteomes" id="UP000199647"/>
    </source>
</evidence>
<evidence type="ECO:0000256" key="1">
    <source>
        <dbReference type="RuleBase" id="RU003860"/>
    </source>
</evidence>
<protein>
    <submittedName>
        <fullName evidence="2">Transcriptional regulator, BolA protein family</fullName>
    </submittedName>
</protein>
<dbReference type="Gene3D" id="3.30.300.90">
    <property type="entry name" value="BolA-like"/>
    <property type="match status" value="1"/>
</dbReference>
<dbReference type="InterPro" id="IPR002634">
    <property type="entry name" value="BolA"/>
</dbReference>
<dbReference type="OrthoDB" id="9811118at2"/>
<proteinExistence type="inferred from homology"/>
<dbReference type="EMBL" id="FOFG01000002">
    <property type="protein sequence ID" value="SEP97156.1"/>
    <property type="molecule type" value="Genomic_DNA"/>
</dbReference>